<reference evidence="2 3" key="1">
    <citation type="journal article" date="2016" name="Nat. Commun.">
        <title>Thousands of microbial genomes shed light on interconnected biogeochemical processes in an aquifer system.</title>
        <authorList>
            <person name="Anantharaman K."/>
            <person name="Brown C.T."/>
            <person name="Hug L.A."/>
            <person name="Sharon I."/>
            <person name="Castelle C.J."/>
            <person name="Probst A.J."/>
            <person name="Thomas B.C."/>
            <person name="Singh A."/>
            <person name="Wilkins M.J."/>
            <person name="Karaoz U."/>
            <person name="Brodie E.L."/>
            <person name="Williams K.H."/>
            <person name="Hubbard S.S."/>
            <person name="Banfield J.F."/>
        </authorList>
    </citation>
    <scope>NUCLEOTIDE SEQUENCE [LARGE SCALE GENOMIC DNA]</scope>
</reference>
<proteinExistence type="predicted"/>
<accession>A0A1F6DGM8</accession>
<evidence type="ECO:0008006" key="4">
    <source>
        <dbReference type="Google" id="ProtNLM"/>
    </source>
</evidence>
<evidence type="ECO:0000313" key="2">
    <source>
        <dbReference type="EMBL" id="OGG60192.1"/>
    </source>
</evidence>
<sequence length="124" mass="14123">MNFVSFVKTIVLSALFAISLAACGESEIPSDDEMLVVFLTMNFEKCLDRSRGNVALCEYEKEKMKPIYEEGFKNVLFEKKKIENSNQVQVCWRSKSDGKLIDGITIVKSASTWRTTNEKKTYCS</sequence>
<keyword evidence="1" id="KW-0732">Signal</keyword>
<evidence type="ECO:0000313" key="3">
    <source>
        <dbReference type="Proteomes" id="UP000178794"/>
    </source>
</evidence>
<dbReference type="Proteomes" id="UP000178794">
    <property type="component" value="Unassembled WGS sequence"/>
</dbReference>
<feature type="chain" id="PRO_5009523907" description="DUF4878 domain-containing protein" evidence="1">
    <location>
        <begin position="25"/>
        <end position="124"/>
    </location>
</feature>
<evidence type="ECO:0000256" key="1">
    <source>
        <dbReference type="SAM" id="SignalP"/>
    </source>
</evidence>
<dbReference type="EMBL" id="MFLF01000009">
    <property type="protein sequence ID" value="OGG60192.1"/>
    <property type="molecule type" value="Genomic_DNA"/>
</dbReference>
<gene>
    <name evidence="2" type="ORF">A3C89_02275</name>
</gene>
<name>A0A1F6DGM8_9BACT</name>
<organism evidence="2 3">
    <name type="scientific">Candidatus Kaiserbacteria bacterium RIFCSPHIGHO2_02_FULL_50_50</name>
    <dbReference type="NCBI Taxonomy" id="1798492"/>
    <lineage>
        <taxon>Bacteria</taxon>
        <taxon>Candidatus Kaiseribacteriota</taxon>
    </lineage>
</organism>
<dbReference type="AlphaFoldDB" id="A0A1F6DGM8"/>
<comment type="caution">
    <text evidence="2">The sequence shown here is derived from an EMBL/GenBank/DDBJ whole genome shotgun (WGS) entry which is preliminary data.</text>
</comment>
<protein>
    <recommendedName>
        <fullName evidence="4">DUF4878 domain-containing protein</fullName>
    </recommendedName>
</protein>
<feature type="signal peptide" evidence="1">
    <location>
        <begin position="1"/>
        <end position="24"/>
    </location>
</feature>